<evidence type="ECO:0000313" key="2">
    <source>
        <dbReference type="Proteomes" id="UP000258927"/>
    </source>
</evidence>
<reference evidence="1 2" key="1">
    <citation type="submission" date="2017-05" db="EMBL/GenBank/DDBJ databases">
        <title>Genome Analysis of Maritalea myrionectae HL2708#5.</title>
        <authorList>
            <consortium name="Cotde Inc.-PKNU"/>
            <person name="Jang D."/>
            <person name="Oh H.-M."/>
        </authorList>
    </citation>
    <scope>NUCLEOTIDE SEQUENCE [LARGE SCALE GENOMIC DNA]</scope>
    <source>
        <strain evidence="1 2">HL2708#5</strain>
    </source>
</reference>
<protein>
    <submittedName>
        <fullName evidence="1">Uncharacterized protein</fullName>
    </submittedName>
</protein>
<sequence>MLKSILHGSTRKFEDQYGYDGGYMHQIINVSNGAGLRLGLLPLLSQYRGPKKAKDIWAGAALASTMDGDCGSCAQLIVDQAIELGVNPMELEACAMGNARTDTDCGLGFLFAQNAIVGGPDILDLRAEIVQRYGEEAAVAASFAAACGRVYPVLKRATGNVDACSILRFGPAAENAPA</sequence>
<dbReference type="KEGG" id="mmyr:MXMO3_01063"/>
<dbReference type="EMBL" id="CP021330">
    <property type="protein sequence ID" value="AVX03594.1"/>
    <property type="molecule type" value="Genomic_DNA"/>
</dbReference>
<organism evidence="1 2">
    <name type="scientific">Maritalea myrionectae</name>
    <dbReference type="NCBI Taxonomy" id="454601"/>
    <lineage>
        <taxon>Bacteria</taxon>
        <taxon>Pseudomonadati</taxon>
        <taxon>Pseudomonadota</taxon>
        <taxon>Alphaproteobacteria</taxon>
        <taxon>Hyphomicrobiales</taxon>
        <taxon>Devosiaceae</taxon>
        <taxon>Maritalea</taxon>
    </lineage>
</organism>
<keyword evidence="2" id="KW-1185">Reference proteome</keyword>
<proteinExistence type="predicted"/>
<name>A0A2R4MCC9_9HYPH</name>
<accession>A0A2R4MCC9</accession>
<dbReference type="STRING" id="1122213.GCA_000423365_01733"/>
<dbReference type="AlphaFoldDB" id="A0A2R4MCC9"/>
<dbReference type="Proteomes" id="UP000258927">
    <property type="component" value="Chromosome"/>
</dbReference>
<evidence type="ECO:0000313" key="1">
    <source>
        <dbReference type="EMBL" id="AVX03594.1"/>
    </source>
</evidence>
<gene>
    <name evidence="1" type="ORF">MXMO3_01063</name>
</gene>
<dbReference type="RefSeq" id="WP_205468081.1">
    <property type="nucleotide sequence ID" value="NZ_CP021330.1"/>
</dbReference>